<dbReference type="OrthoDB" id="2125396at2759"/>
<dbReference type="Proteomes" id="UP000309340">
    <property type="component" value="Unassembled WGS sequence"/>
</dbReference>
<gene>
    <name evidence="3" type="ORF">B0A55_10061</name>
</gene>
<dbReference type="InterPro" id="IPR032675">
    <property type="entry name" value="LRR_dom_sf"/>
</dbReference>
<evidence type="ECO:0000313" key="3">
    <source>
        <dbReference type="EMBL" id="TKA62667.1"/>
    </source>
</evidence>
<feature type="compositionally biased region" description="Polar residues" evidence="1">
    <location>
        <begin position="71"/>
        <end position="81"/>
    </location>
</feature>
<sequence>MSNMFNNFGLEFLEVYDVQYVLTRSEPRTGRRLSSMALDQQRNWDISMAENLQQTLHKNDTSRRSQEDDGTIQTTTDTAPSWTAPPTYLPDEILLQILSHLATTTSPSTAQLTLASCCLLSHQWYAAALPLLYAHPRLYGQNFDPFVRAICPSINLHVRASPLAKLVKSLNMASMVHQVSRTSTARLLGRTKEGLEEFVAPQASFAINCLPALGKCVRLRSLDLSLVSESPPLPDLFRTLERLGELRTLRLPRSAGFGVHHKATCLVWPPRLEELSLSGGIDAHFLHGVVAFPQTLRGLTIEHCPLAKGFALVHLLRTAVRPLRNLESLKIRYMPRLSSRALDDVLFLLPQLRKLSVSVDYITPAIFDEGHYSHLAKEPLNTFVHTPSAVLDEEEAEGPPSLQYHALHTLELTSSGNTGIEDKISPIDILIAMDEGCMPNLRRVRVAKSLHWHSNASGADAEALGDALREKWEGKGWVRGTGRRLECGWLMGEL</sequence>
<feature type="region of interest" description="Disordered" evidence="1">
    <location>
        <begin position="56"/>
        <end position="85"/>
    </location>
</feature>
<name>A0A4U0WJ31_9PEZI</name>
<keyword evidence="4" id="KW-1185">Reference proteome</keyword>
<reference evidence="3 4" key="1">
    <citation type="submission" date="2017-03" db="EMBL/GenBank/DDBJ databases">
        <title>Genomes of endolithic fungi from Antarctica.</title>
        <authorList>
            <person name="Coleine C."/>
            <person name="Masonjones S."/>
            <person name="Stajich J.E."/>
        </authorList>
    </citation>
    <scope>NUCLEOTIDE SEQUENCE [LARGE SCALE GENOMIC DNA]</scope>
    <source>
        <strain evidence="3 4">CCFEE 5184</strain>
    </source>
</reference>
<evidence type="ECO:0000313" key="4">
    <source>
        <dbReference type="Proteomes" id="UP000309340"/>
    </source>
</evidence>
<dbReference type="SUPFAM" id="SSF52047">
    <property type="entry name" value="RNI-like"/>
    <property type="match status" value="1"/>
</dbReference>
<dbReference type="Gene3D" id="3.80.10.10">
    <property type="entry name" value="Ribonuclease Inhibitor"/>
    <property type="match status" value="1"/>
</dbReference>
<dbReference type="EMBL" id="NAJQ01001044">
    <property type="protein sequence ID" value="TKA62667.1"/>
    <property type="molecule type" value="Genomic_DNA"/>
</dbReference>
<protein>
    <recommendedName>
        <fullName evidence="2">F-box domain-containing protein</fullName>
    </recommendedName>
</protein>
<comment type="caution">
    <text evidence="3">The sequence shown here is derived from an EMBL/GenBank/DDBJ whole genome shotgun (WGS) entry which is preliminary data.</text>
</comment>
<dbReference type="STRING" id="329884.A0A4U0WJ31"/>
<evidence type="ECO:0000259" key="2">
    <source>
        <dbReference type="Pfam" id="PF12937"/>
    </source>
</evidence>
<dbReference type="AlphaFoldDB" id="A0A4U0WJ31"/>
<feature type="compositionally biased region" description="Basic and acidic residues" evidence="1">
    <location>
        <begin position="57"/>
        <end position="67"/>
    </location>
</feature>
<dbReference type="InterPro" id="IPR001810">
    <property type="entry name" value="F-box_dom"/>
</dbReference>
<organism evidence="3 4">
    <name type="scientific">Friedmanniomyces simplex</name>
    <dbReference type="NCBI Taxonomy" id="329884"/>
    <lineage>
        <taxon>Eukaryota</taxon>
        <taxon>Fungi</taxon>
        <taxon>Dikarya</taxon>
        <taxon>Ascomycota</taxon>
        <taxon>Pezizomycotina</taxon>
        <taxon>Dothideomycetes</taxon>
        <taxon>Dothideomycetidae</taxon>
        <taxon>Mycosphaerellales</taxon>
        <taxon>Teratosphaeriaceae</taxon>
        <taxon>Friedmanniomyces</taxon>
    </lineage>
</organism>
<dbReference type="SUPFAM" id="SSF81383">
    <property type="entry name" value="F-box domain"/>
    <property type="match status" value="1"/>
</dbReference>
<evidence type="ECO:0000256" key="1">
    <source>
        <dbReference type="SAM" id="MobiDB-lite"/>
    </source>
</evidence>
<feature type="domain" description="F-box" evidence="2">
    <location>
        <begin position="89"/>
        <end position="136"/>
    </location>
</feature>
<accession>A0A4U0WJ31</accession>
<proteinExistence type="predicted"/>
<dbReference type="Pfam" id="PF12937">
    <property type="entry name" value="F-box-like"/>
    <property type="match status" value="1"/>
</dbReference>
<dbReference type="InterPro" id="IPR036047">
    <property type="entry name" value="F-box-like_dom_sf"/>
</dbReference>